<comment type="similarity">
    <text evidence="1 5">Belongs to the 5-formyltetrahydrofolate cyclo-ligase family.</text>
</comment>
<organism evidence="6 7">
    <name type="scientific">Tectimicrobiota bacterium</name>
    <dbReference type="NCBI Taxonomy" id="2528274"/>
    <lineage>
        <taxon>Bacteria</taxon>
        <taxon>Pseudomonadati</taxon>
        <taxon>Nitrospinota/Tectimicrobiota group</taxon>
        <taxon>Candidatus Tectimicrobiota</taxon>
    </lineage>
</organism>
<gene>
    <name evidence="6" type="ORF">HYZ11_00725</name>
</gene>
<evidence type="ECO:0000313" key="7">
    <source>
        <dbReference type="Proteomes" id="UP000782312"/>
    </source>
</evidence>
<dbReference type="Pfam" id="PF01812">
    <property type="entry name" value="5-FTHF_cyc-lig"/>
    <property type="match status" value="1"/>
</dbReference>
<dbReference type="InterPro" id="IPR002698">
    <property type="entry name" value="FTHF_cligase"/>
</dbReference>
<dbReference type="SUPFAM" id="SSF100950">
    <property type="entry name" value="NagB/RpiA/CoA transferase-like"/>
    <property type="match status" value="1"/>
</dbReference>
<accession>A0A932HXD8</accession>
<evidence type="ECO:0000256" key="4">
    <source>
        <dbReference type="PIRSR" id="PIRSR006806-1"/>
    </source>
</evidence>
<keyword evidence="6" id="KW-0436">Ligase</keyword>
<sequence length="201" mass="22095">MEGARTKGEWRLRMRQLRESLPRERHAGLSRLICRRLEALFSLLGLRRVAVYAAVRGEADLSGLWEPGGARRYFFPRVAGKELVFHEVERPARDLRLGPFGILAPDPGAPAARPGSMDAVLAPGLVFDPAGCRIGWGGGFYDRWAAAAGEGALLVGVGFAFQLVRDGLLPWAPGDRRMDWVVTDREAVRCLPCRYAPGGEE</sequence>
<evidence type="ECO:0000256" key="5">
    <source>
        <dbReference type="RuleBase" id="RU361279"/>
    </source>
</evidence>
<dbReference type="GO" id="GO:0009396">
    <property type="term" value="P:folic acid-containing compound biosynthetic process"/>
    <property type="evidence" value="ECO:0007669"/>
    <property type="project" value="TreeGrafter"/>
</dbReference>
<keyword evidence="2 4" id="KW-0547">Nucleotide-binding</keyword>
<reference evidence="6" key="1">
    <citation type="submission" date="2020-07" db="EMBL/GenBank/DDBJ databases">
        <title>Huge and variable diversity of episymbiotic CPR bacteria and DPANN archaea in groundwater ecosystems.</title>
        <authorList>
            <person name="He C.Y."/>
            <person name="Keren R."/>
            <person name="Whittaker M."/>
            <person name="Farag I.F."/>
            <person name="Doudna J."/>
            <person name="Cate J.H.D."/>
            <person name="Banfield J.F."/>
        </authorList>
    </citation>
    <scope>NUCLEOTIDE SEQUENCE</scope>
    <source>
        <strain evidence="6">NC_groundwater_763_Ag_S-0.2um_68_21</strain>
    </source>
</reference>
<dbReference type="GO" id="GO:0035999">
    <property type="term" value="P:tetrahydrofolate interconversion"/>
    <property type="evidence" value="ECO:0007669"/>
    <property type="project" value="TreeGrafter"/>
</dbReference>
<feature type="binding site" evidence="4">
    <location>
        <begin position="7"/>
        <end position="11"/>
    </location>
    <ligand>
        <name>ATP</name>
        <dbReference type="ChEBI" id="CHEBI:30616"/>
    </ligand>
</feature>
<protein>
    <recommendedName>
        <fullName evidence="5">5-formyltetrahydrofolate cyclo-ligase</fullName>
        <ecNumber evidence="5">6.3.3.2</ecNumber>
    </recommendedName>
</protein>
<dbReference type="EC" id="6.3.3.2" evidence="5"/>
<dbReference type="Gene3D" id="3.40.50.10420">
    <property type="entry name" value="NagB/RpiA/CoA transferase-like"/>
    <property type="match status" value="1"/>
</dbReference>
<comment type="cofactor">
    <cofactor evidence="5">
        <name>Mg(2+)</name>
        <dbReference type="ChEBI" id="CHEBI:18420"/>
    </cofactor>
</comment>
<feature type="binding site" evidence="4">
    <location>
        <position position="58"/>
    </location>
    <ligand>
        <name>substrate</name>
    </ligand>
</feature>
<proteinExistence type="inferred from homology"/>
<evidence type="ECO:0000256" key="3">
    <source>
        <dbReference type="ARBA" id="ARBA00022840"/>
    </source>
</evidence>
<dbReference type="PIRSF" id="PIRSF006806">
    <property type="entry name" value="FTHF_cligase"/>
    <property type="match status" value="1"/>
</dbReference>
<feature type="binding site" evidence="4">
    <location>
        <begin position="133"/>
        <end position="141"/>
    </location>
    <ligand>
        <name>ATP</name>
        <dbReference type="ChEBI" id="CHEBI:30616"/>
    </ligand>
</feature>
<keyword evidence="5" id="KW-0479">Metal-binding</keyword>
<dbReference type="PANTHER" id="PTHR23407:SF1">
    <property type="entry name" value="5-FORMYLTETRAHYDROFOLATE CYCLO-LIGASE"/>
    <property type="match status" value="1"/>
</dbReference>
<dbReference type="AlphaFoldDB" id="A0A932HXD8"/>
<dbReference type="GO" id="GO:0005524">
    <property type="term" value="F:ATP binding"/>
    <property type="evidence" value="ECO:0007669"/>
    <property type="project" value="UniProtKB-KW"/>
</dbReference>
<dbReference type="InterPro" id="IPR024185">
    <property type="entry name" value="FTHF_cligase-like_sf"/>
</dbReference>
<dbReference type="GO" id="GO:0046872">
    <property type="term" value="F:metal ion binding"/>
    <property type="evidence" value="ECO:0007669"/>
    <property type="project" value="UniProtKB-KW"/>
</dbReference>
<dbReference type="GO" id="GO:0030272">
    <property type="term" value="F:5-formyltetrahydrofolate cyclo-ligase activity"/>
    <property type="evidence" value="ECO:0007669"/>
    <property type="project" value="UniProtKB-EC"/>
</dbReference>
<dbReference type="NCBIfam" id="TIGR02727">
    <property type="entry name" value="MTHFS_bact"/>
    <property type="match status" value="1"/>
</dbReference>
<evidence type="ECO:0000256" key="1">
    <source>
        <dbReference type="ARBA" id="ARBA00010638"/>
    </source>
</evidence>
<dbReference type="EMBL" id="JACPUR010000001">
    <property type="protein sequence ID" value="MBI3126110.1"/>
    <property type="molecule type" value="Genomic_DNA"/>
</dbReference>
<dbReference type="InterPro" id="IPR037171">
    <property type="entry name" value="NagB/RpiA_transferase-like"/>
</dbReference>
<keyword evidence="5" id="KW-0460">Magnesium</keyword>
<evidence type="ECO:0000313" key="6">
    <source>
        <dbReference type="EMBL" id="MBI3126110.1"/>
    </source>
</evidence>
<name>A0A932HXD8_UNCTE</name>
<comment type="catalytic activity">
    <reaction evidence="5">
        <text>(6S)-5-formyl-5,6,7,8-tetrahydrofolate + ATP = (6R)-5,10-methenyltetrahydrofolate + ADP + phosphate</text>
        <dbReference type="Rhea" id="RHEA:10488"/>
        <dbReference type="ChEBI" id="CHEBI:30616"/>
        <dbReference type="ChEBI" id="CHEBI:43474"/>
        <dbReference type="ChEBI" id="CHEBI:57455"/>
        <dbReference type="ChEBI" id="CHEBI:57457"/>
        <dbReference type="ChEBI" id="CHEBI:456216"/>
        <dbReference type="EC" id="6.3.3.2"/>
    </reaction>
</comment>
<dbReference type="PANTHER" id="PTHR23407">
    <property type="entry name" value="ATPASE INHIBITOR/5-FORMYLTETRAHYDROFOLATE CYCLO-LIGASE"/>
    <property type="match status" value="1"/>
</dbReference>
<dbReference type="Proteomes" id="UP000782312">
    <property type="component" value="Unassembled WGS sequence"/>
</dbReference>
<evidence type="ECO:0000256" key="2">
    <source>
        <dbReference type="ARBA" id="ARBA00022741"/>
    </source>
</evidence>
<comment type="caution">
    <text evidence="6">The sequence shown here is derived from an EMBL/GenBank/DDBJ whole genome shotgun (WGS) entry which is preliminary data.</text>
</comment>
<keyword evidence="3 4" id="KW-0067">ATP-binding</keyword>